<dbReference type="CDD" id="cd07377">
    <property type="entry name" value="WHTH_GntR"/>
    <property type="match status" value="1"/>
</dbReference>
<evidence type="ECO:0000259" key="4">
    <source>
        <dbReference type="PROSITE" id="PS50949"/>
    </source>
</evidence>
<dbReference type="SUPFAM" id="SSF48008">
    <property type="entry name" value="GntR ligand-binding domain-like"/>
    <property type="match status" value="1"/>
</dbReference>
<dbReference type="RefSeq" id="WP_141166688.1">
    <property type="nucleotide sequence ID" value="NZ_VHLH01000014.1"/>
</dbReference>
<dbReference type="InterPro" id="IPR000524">
    <property type="entry name" value="Tscrpt_reg_HTH_GntR"/>
</dbReference>
<dbReference type="InterPro" id="IPR036388">
    <property type="entry name" value="WH-like_DNA-bd_sf"/>
</dbReference>
<dbReference type="PROSITE" id="PS50949">
    <property type="entry name" value="HTH_GNTR"/>
    <property type="match status" value="1"/>
</dbReference>
<dbReference type="InterPro" id="IPR011711">
    <property type="entry name" value="GntR_C"/>
</dbReference>
<dbReference type="PRINTS" id="PR00035">
    <property type="entry name" value="HTHGNTR"/>
</dbReference>
<sequence>MDATGRPGDNSPTALERIRALLHPETLPSDRRLPTERQLSEDLGVSRRSVRRALDVLEAEGRISRRRGAGTFAGPCPPLNASAMSERLAESDFMGVMEVRLSIEPPLAELAALRADARDAERLDRMTKNAHHSQDADGRELWDSAFHRTIAECAGNELYLAVFDLVDRVRQNAEWRQLRERARTHSALSLYAGQHDAIVESIRRRDPERAREAMRTHLSALRESVVRMMETGADDVG</sequence>
<reference evidence="5 6" key="1">
    <citation type="submission" date="2019-06" db="EMBL/GenBank/DDBJ databases">
        <authorList>
            <person name="Li M."/>
        </authorList>
    </citation>
    <scope>NUCLEOTIDE SEQUENCE [LARGE SCALE GENOMIC DNA]</scope>
    <source>
        <strain evidence="5 6">BGMRC6574</strain>
    </source>
</reference>
<feature type="domain" description="HTH gntR-type" evidence="4">
    <location>
        <begin position="8"/>
        <end position="76"/>
    </location>
</feature>
<comment type="caution">
    <text evidence="5">The sequence shown here is derived from an EMBL/GenBank/DDBJ whole genome shotgun (WGS) entry which is preliminary data.</text>
</comment>
<dbReference type="SMART" id="SM00895">
    <property type="entry name" value="FCD"/>
    <property type="match status" value="1"/>
</dbReference>
<organism evidence="5 6">
    <name type="scientific">Pararhizobium mangrovi</name>
    <dbReference type="NCBI Taxonomy" id="2590452"/>
    <lineage>
        <taxon>Bacteria</taxon>
        <taxon>Pseudomonadati</taxon>
        <taxon>Pseudomonadota</taxon>
        <taxon>Alphaproteobacteria</taxon>
        <taxon>Hyphomicrobiales</taxon>
        <taxon>Rhizobiaceae</taxon>
        <taxon>Rhizobium/Agrobacterium group</taxon>
        <taxon>Pararhizobium</taxon>
    </lineage>
</organism>
<dbReference type="Gene3D" id="1.20.120.530">
    <property type="entry name" value="GntR ligand-binding domain-like"/>
    <property type="match status" value="1"/>
</dbReference>
<dbReference type="SMART" id="SM00345">
    <property type="entry name" value="HTH_GNTR"/>
    <property type="match status" value="1"/>
</dbReference>
<dbReference type="PANTHER" id="PTHR43537">
    <property type="entry name" value="TRANSCRIPTIONAL REGULATOR, GNTR FAMILY"/>
    <property type="match status" value="1"/>
</dbReference>
<dbReference type="PANTHER" id="PTHR43537:SF5">
    <property type="entry name" value="UXU OPERON TRANSCRIPTIONAL REGULATOR"/>
    <property type="match status" value="1"/>
</dbReference>
<keyword evidence="6" id="KW-1185">Reference proteome</keyword>
<dbReference type="OrthoDB" id="284307at2"/>
<dbReference type="InterPro" id="IPR008920">
    <property type="entry name" value="TF_FadR/GntR_C"/>
</dbReference>
<keyword evidence="3" id="KW-0804">Transcription</keyword>
<evidence type="ECO:0000313" key="5">
    <source>
        <dbReference type="EMBL" id="TPW28677.1"/>
    </source>
</evidence>
<dbReference type="EMBL" id="VHLH01000014">
    <property type="protein sequence ID" value="TPW28677.1"/>
    <property type="molecule type" value="Genomic_DNA"/>
</dbReference>
<keyword evidence="1" id="KW-0805">Transcription regulation</keyword>
<keyword evidence="2" id="KW-0238">DNA-binding</keyword>
<dbReference type="Pfam" id="PF00392">
    <property type="entry name" value="GntR"/>
    <property type="match status" value="1"/>
</dbReference>
<evidence type="ECO:0000256" key="3">
    <source>
        <dbReference type="ARBA" id="ARBA00023163"/>
    </source>
</evidence>
<dbReference type="Proteomes" id="UP000320314">
    <property type="component" value="Unassembled WGS sequence"/>
</dbReference>
<dbReference type="SUPFAM" id="SSF46785">
    <property type="entry name" value="Winged helix' DNA-binding domain"/>
    <property type="match status" value="1"/>
</dbReference>
<evidence type="ECO:0000256" key="2">
    <source>
        <dbReference type="ARBA" id="ARBA00023125"/>
    </source>
</evidence>
<gene>
    <name evidence="5" type="ORF">FJU11_08870</name>
</gene>
<evidence type="ECO:0000313" key="6">
    <source>
        <dbReference type="Proteomes" id="UP000320314"/>
    </source>
</evidence>
<dbReference type="InterPro" id="IPR036390">
    <property type="entry name" value="WH_DNA-bd_sf"/>
</dbReference>
<dbReference type="GO" id="GO:0003677">
    <property type="term" value="F:DNA binding"/>
    <property type="evidence" value="ECO:0007669"/>
    <property type="project" value="UniProtKB-KW"/>
</dbReference>
<accession>A0A506UA38</accession>
<evidence type="ECO:0000256" key="1">
    <source>
        <dbReference type="ARBA" id="ARBA00023015"/>
    </source>
</evidence>
<dbReference type="GO" id="GO:0003700">
    <property type="term" value="F:DNA-binding transcription factor activity"/>
    <property type="evidence" value="ECO:0007669"/>
    <property type="project" value="InterPro"/>
</dbReference>
<dbReference type="Gene3D" id="1.10.10.10">
    <property type="entry name" value="Winged helix-like DNA-binding domain superfamily/Winged helix DNA-binding domain"/>
    <property type="match status" value="1"/>
</dbReference>
<name>A0A506UA38_9HYPH</name>
<protein>
    <submittedName>
        <fullName evidence="5">FadR family transcriptional regulator</fullName>
    </submittedName>
</protein>
<dbReference type="Pfam" id="PF07729">
    <property type="entry name" value="FCD"/>
    <property type="match status" value="1"/>
</dbReference>
<proteinExistence type="predicted"/>
<dbReference type="AlphaFoldDB" id="A0A506UA38"/>